<gene>
    <name evidence="2" type="ORF">ATANTOWER_010388</name>
</gene>
<protein>
    <submittedName>
        <fullName evidence="2">Uncharacterized protein</fullName>
    </submittedName>
</protein>
<accession>A0ABU7B1Q6</accession>
<reference evidence="2 3" key="1">
    <citation type="submission" date="2021-07" db="EMBL/GenBank/DDBJ databases">
        <authorList>
            <person name="Palmer J.M."/>
        </authorList>
    </citation>
    <scope>NUCLEOTIDE SEQUENCE [LARGE SCALE GENOMIC DNA]</scope>
    <source>
        <strain evidence="2 3">AT_MEX2019</strain>
        <tissue evidence="2">Muscle</tissue>
    </source>
</reference>
<sequence>MLRKTVTKPIMKPVQPGSLMGRTHSGSPHCCYGTEGSKPDHPNADITSTSVHCNKQGGEGGVERAE</sequence>
<keyword evidence="3" id="KW-1185">Reference proteome</keyword>
<proteinExistence type="predicted"/>
<evidence type="ECO:0000313" key="3">
    <source>
        <dbReference type="Proteomes" id="UP001345963"/>
    </source>
</evidence>
<dbReference type="Proteomes" id="UP001345963">
    <property type="component" value="Unassembled WGS sequence"/>
</dbReference>
<dbReference type="EMBL" id="JAHUTI010039569">
    <property type="protein sequence ID" value="MED6244437.1"/>
    <property type="molecule type" value="Genomic_DNA"/>
</dbReference>
<feature type="region of interest" description="Disordered" evidence="1">
    <location>
        <begin position="1"/>
        <end position="66"/>
    </location>
</feature>
<comment type="caution">
    <text evidence="2">The sequence shown here is derived from an EMBL/GenBank/DDBJ whole genome shotgun (WGS) entry which is preliminary data.</text>
</comment>
<evidence type="ECO:0000313" key="2">
    <source>
        <dbReference type="EMBL" id="MED6244437.1"/>
    </source>
</evidence>
<name>A0ABU7B1Q6_9TELE</name>
<organism evidence="2 3">
    <name type="scientific">Ataeniobius toweri</name>
    <dbReference type="NCBI Taxonomy" id="208326"/>
    <lineage>
        <taxon>Eukaryota</taxon>
        <taxon>Metazoa</taxon>
        <taxon>Chordata</taxon>
        <taxon>Craniata</taxon>
        <taxon>Vertebrata</taxon>
        <taxon>Euteleostomi</taxon>
        <taxon>Actinopterygii</taxon>
        <taxon>Neopterygii</taxon>
        <taxon>Teleostei</taxon>
        <taxon>Neoteleostei</taxon>
        <taxon>Acanthomorphata</taxon>
        <taxon>Ovalentaria</taxon>
        <taxon>Atherinomorphae</taxon>
        <taxon>Cyprinodontiformes</taxon>
        <taxon>Goodeidae</taxon>
        <taxon>Ataeniobius</taxon>
    </lineage>
</organism>
<evidence type="ECO:0000256" key="1">
    <source>
        <dbReference type="SAM" id="MobiDB-lite"/>
    </source>
</evidence>